<sequence>MSRRMQTALAALVLVLATACSLSTSQPRQSASGAPEKASLKMGVGGQTQIVYLPLTLADGLGYFKDEGISVEVDDLRAGPDALKAMLGGSVDMVTGAYEDTIRAQLQGTSIEMFTTLDVSPGLVLMVGKQHQDQVKSIKDLAGHPVGVTSEGSSTDEMVRYLLKQNSMAADAVPVVAIGSGYTAIDAITSGQVWAGAMVEPAASQAERSATGRALYDTRTAQGTHQVFGGSWPAAGFYASSEFAKQNPRSVRAIARAGVRSLKYIKSHSASDIANHLPSSFFANGDKPAFVDMLQKNLGTFSDTGLMPPDGPNDVLETLKAADTKTDWSTVALNKTYDNGFVQKAG</sequence>
<gene>
    <name evidence="6" type="ORF">JF922_22135</name>
</gene>
<dbReference type="GO" id="GO:0042918">
    <property type="term" value="P:alkanesulfonate transmembrane transport"/>
    <property type="evidence" value="ECO:0007669"/>
    <property type="project" value="TreeGrafter"/>
</dbReference>
<keyword evidence="7" id="KW-1185">Reference proteome</keyword>
<dbReference type="AlphaFoldDB" id="A0A934N9S1"/>
<dbReference type="Pfam" id="PF09084">
    <property type="entry name" value="NMT1"/>
    <property type="match status" value="1"/>
</dbReference>
<evidence type="ECO:0000313" key="6">
    <source>
        <dbReference type="EMBL" id="MBJ7600756.1"/>
    </source>
</evidence>
<feature type="chain" id="PRO_5037886889" evidence="4">
    <location>
        <begin position="31"/>
        <end position="346"/>
    </location>
</feature>
<proteinExistence type="inferred from homology"/>
<evidence type="ECO:0000256" key="4">
    <source>
        <dbReference type="SAM" id="SignalP"/>
    </source>
</evidence>
<dbReference type="GO" id="GO:0042597">
    <property type="term" value="C:periplasmic space"/>
    <property type="evidence" value="ECO:0007669"/>
    <property type="project" value="UniProtKB-SubCell"/>
</dbReference>
<feature type="domain" description="SsuA/THI5-like" evidence="5">
    <location>
        <begin position="53"/>
        <end position="268"/>
    </location>
</feature>
<organism evidence="6 7">
    <name type="scientific">Candidatus Nephthysia bennettiae</name>
    <dbReference type="NCBI Taxonomy" id="3127016"/>
    <lineage>
        <taxon>Bacteria</taxon>
        <taxon>Bacillati</taxon>
        <taxon>Candidatus Dormiibacterota</taxon>
        <taxon>Candidatus Dormibacteria</taxon>
        <taxon>Candidatus Dormibacterales</taxon>
        <taxon>Candidatus Dormibacteraceae</taxon>
        <taxon>Candidatus Nephthysia</taxon>
    </lineage>
</organism>
<dbReference type="PROSITE" id="PS51257">
    <property type="entry name" value="PROKAR_LIPOPROTEIN"/>
    <property type="match status" value="1"/>
</dbReference>
<protein>
    <submittedName>
        <fullName evidence="6">ABC transporter substrate-binding protein</fullName>
    </submittedName>
</protein>
<keyword evidence="3 4" id="KW-0732">Signal</keyword>
<comment type="caution">
    <text evidence="6">The sequence shown here is derived from an EMBL/GenBank/DDBJ whole genome shotgun (WGS) entry which is preliminary data.</text>
</comment>
<name>A0A934N9S1_9BACT</name>
<comment type="subcellular location">
    <subcellularLocation>
        <location evidence="1">Periplasm</location>
    </subcellularLocation>
</comment>
<evidence type="ECO:0000259" key="5">
    <source>
        <dbReference type="Pfam" id="PF09084"/>
    </source>
</evidence>
<accession>A0A934N9S1</accession>
<dbReference type="Proteomes" id="UP000612893">
    <property type="component" value="Unassembled WGS sequence"/>
</dbReference>
<evidence type="ECO:0000256" key="2">
    <source>
        <dbReference type="ARBA" id="ARBA00010742"/>
    </source>
</evidence>
<reference evidence="6" key="1">
    <citation type="submission" date="2020-10" db="EMBL/GenBank/DDBJ databases">
        <title>Ca. Dormibacterota MAGs.</title>
        <authorList>
            <person name="Montgomery K."/>
        </authorList>
    </citation>
    <scope>NUCLEOTIDE SEQUENCE [LARGE SCALE GENOMIC DNA]</scope>
    <source>
        <strain evidence="6">SC8812_S17_10</strain>
    </source>
</reference>
<dbReference type="EMBL" id="JAEKNR010000217">
    <property type="protein sequence ID" value="MBJ7600756.1"/>
    <property type="molecule type" value="Genomic_DNA"/>
</dbReference>
<evidence type="ECO:0000313" key="7">
    <source>
        <dbReference type="Proteomes" id="UP000612893"/>
    </source>
</evidence>
<evidence type="ECO:0000256" key="3">
    <source>
        <dbReference type="ARBA" id="ARBA00022729"/>
    </source>
</evidence>
<dbReference type="PANTHER" id="PTHR30024">
    <property type="entry name" value="ALIPHATIC SULFONATES-BINDING PROTEIN-RELATED"/>
    <property type="match status" value="1"/>
</dbReference>
<comment type="similarity">
    <text evidence="2">Belongs to the bacterial solute-binding protein SsuA/TauA family.</text>
</comment>
<evidence type="ECO:0000256" key="1">
    <source>
        <dbReference type="ARBA" id="ARBA00004418"/>
    </source>
</evidence>
<feature type="signal peptide" evidence="4">
    <location>
        <begin position="1"/>
        <end position="30"/>
    </location>
</feature>
<dbReference type="PANTHER" id="PTHR30024:SF47">
    <property type="entry name" value="TAURINE-BINDING PERIPLASMIC PROTEIN"/>
    <property type="match status" value="1"/>
</dbReference>
<dbReference type="RefSeq" id="WP_338204714.1">
    <property type="nucleotide sequence ID" value="NZ_JAEKNR010000217.1"/>
</dbReference>
<dbReference type="InterPro" id="IPR015168">
    <property type="entry name" value="SsuA/THI5"/>
</dbReference>
<dbReference type="Gene3D" id="3.40.190.10">
    <property type="entry name" value="Periplasmic binding protein-like II"/>
    <property type="match status" value="2"/>
</dbReference>
<dbReference type="SUPFAM" id="SSF53850">
    <property type="entry name" value="Periplasmic binding protein-like II"/>
    <property type="match status" value="1"/>
</dbReference>